<dbReference type="Gene3D" id="3.10.20.10">
    <property type="match status" value="1"/>
</dbReference>
<name>A0ABP1QN97_9HEXA</name>
<feature type="compositionally biased region" description="Low complexity" evidence="3">
    <location>
        <begin position="13"/>
        <end position="30"/>
    </location>
</feature>
<dbReference type="Pfam" id="PF02017">
    <property type="entry name" value="CIDE-N"/>
    <property type="match status" value="1"/>
</dbReference>
<comment type="caution">
    <text evidence="5">The sequence shown here is derived from an EMBL/GenBank/DDBJ whole genome shotgun (WGS) entry which is preliminary data.</text>
</comment>
<evidence type="ECO:0000256" key="1">
    <source>
        <dbReference type="ARBA" id="ARBA00022703"/>
    </source>
</evidence>
<dbReference type="SUPFAM" id="SSF54277">
    <property type="entry name" value="CAD &amp; PB1 domains"/>
    <property type="match status" value="1"/>
</dbReference>
<evidence type="ECO:0000256" key="3">
    <source>
        <dbReference type="SAM" id="MobiDB-lite"/>
    </source>
</evidence>
<keyword evidence="1 2" id="KW-0053">Apoptosis</keyword>
<dbReference type="SMART" id="SM00266">
    <property type="entry name" value="CAD"/>
    <property type="match status" value="1"/>
</dbReference>
<evidence type="ECO:0000313" key="5">
    <source>
        <dbReference type="EMBL" id="CAL8102678.1"/>
    </source>
</evidence>
<organism evidence="5 6">
    <name type="scientific">Orchesella dallaii</name>
    <dbReference type="NCBI Taxonomy" id="48710"/>
    <lineage>
        <taxon>Eukaryota</taxon>
        <taxon>Metazoa</taxon>
        <taxon>Ecdysozoa</taxon>
        <taxon>Arthropoda</taxon>
        <taxon>Hexapoda</taxon>
        <taxon>Collembola</taxon>
        <taxon>Entomobryomorpha</taxon>
        <taxon>Entomobryoidea</taxon>
        <taxon>Orchesellidae</taxon>
        <taxon>Orchesellinae</taxon>
        <taxon>Orchesella</taxon>
    </lineage>
</organism>
<keyword evidence="6" id="KW-1185">Reference proteome</keyword>
<dbReference type="InterPro" id="IPR003508">
    <property type="entry name" value="CIDE-N_dom"/>
</dbReference>
<feature type="region of interest" description="Disordered" evidence="3">
    <location>
        <begin position="1"/>
        <end position="30"/>
    </location>
</feature>
<evidence type="ECO:0000259" key="4">
    <source>
        <dbReference type="PROSITE" id="PS51135"/>
    </source>
</evidence>
<feature type="domain" description="CIDE-N" evidence="4">
    <location>
        <begin position="45"/>
        <end position="123"/>
    </location>
</feature>
<dbReference type="Proteomes" id="UP001642540">
    <property type="component" value="Unassembled WGS sequence"/>
</dbReference>
<gene>
    <name evidence="5" type="ORF">ODALV1_LOCUS11216</name>
</gene>
<dbReference type="PROSITE" id="PS51135">
    <property type="entry name" value="CIDE_N"/>
    <property type="match status" value="1"/>
</dbReference>
<accession>A0ABP1QN97</accession>
<dbReference type="PANTHER" id="PTHR12306">
    <property type="entry name" value="CELL DEATH ACTIVATOR CIDE"/>
    <property type="match status" value="1"/>
</dbReference>
<sequence length="283" mass="30961">MTSVSTETMPMVSATSALSRGRSGASSASHSVVDDDDAMALAPLVTKPFKIVDVQRELRMGLTAASLDELEDRAKAKFRIPVSLPIRIVLEVDGTEIDDNDYFGTLDPDTSLMILCDDERWTPYKSNFILGLAVEADEKGSASTPGSPVEELVWRLHQDLSFFPWLTPKELETIAQMDKDEMKKVVPDVRFLEFLQDLSEKYLQEKDKYGGETTLAASSSSGGSSSSMASAGTGAGDNGASKQPNGTTILHDPIKLIRMYSKSKHFKHSHYEAPPPQQSQRAN</sequence>
<feature type="region of interest" description="Disordered" evidence="3">
    <location>
        <begin position="213"/>
        <end position="249"/>
    </location>
</feature>
<proteinExistence type="predicted"/>
<dbReference type="PANTHER" id="PTHR12306:SF15">
    <property type="entry name" value="DNAATION FACTOR-RELATED PROTEIN 1, ISOFORM B-RELATED"/>
    <property type="match status" value="1"/>
</dbReference>
<evidence type="ECO:0000256" key="2">
    <source>
        <dbReference type="PROSITE-ProRule" id="PRU00447"/>
    </source>
</evidence>
<evidence type="ECO:0000313" key="6">
    <source>
        <dbReference type="Proteomes" id="UP001642540"/>
    </source>
</evidence>
<protein>
    <recommendedName>
        <fullName evidence="4">CIDE-N domain-containing protein</fullName>
    </recommendedName>
</protein>
<reference evidence="5 6" key="1">
    <citation type="submission" date="2024-08" db="EMBL/GenBank/DDBJ databases">
        <authorList>
            <person name="Cucini C."/>
            <person name="Frati F."/>
        </authorList>
    </citation>
    <scope>NUCLEOTIDE SEQUENCE [LARGE SCALE GENOMIC DNA]</scope>
</reference>
<dbReference type="EMBL" id="CAXLJM020000034">
    <property type="protein sequence ID" value="CAL8102678.1"/>
    <property type="molecule type" value="Genomic_DNA"/>
</dbReference>
<feature type="compositionally biased region" description="Low complexity" evidence="3">
    <location>
        <begin position="216"/>
        <end position="232"/>
    </location>
</feature>